<dbReference type="SMART" id="SM00609">
    <property type="entry name" value="VIT"/>
    <property type="match status" value="1"/>
</dbReference>
<dbReference type="InterPro" id="IPR036465">
    <property type="entry name" value="vWFA_dom_sf"/>
</dbReference>
<proteinExistence type="predicted"/>
<sequence>MLRITQEVTSLTASDKIVPLKQVRVDAKLRSFAADVIITQVFQNDESVPVEAVYCFPIEENAAIYGFVARIDDEREIVAEIKEKKAAQQEYTQALAQGHGAYLLEQDEASNDIFTISVGALKPGSQCHITISYVSELDLLHSSKKPTIRFVVPTTIAPRYSPSHKGIASPGETQVAYAESVPYTIEFMCQVEKLDQHVACISSPSHPIKIDCNNEEIFLVTLTQQGIELDRDIIIDVELSDVRRNTIAAIDNGAVMISFIPSEQDCRQESNNVMNEFFFVIDCSGSMAGDDKIGLARKAMLLFLKSLPVNCRFNIIRFGSKFSALFTGQPSRALVKGLARATNGYFNFIAPHTNVDIYVAEQLARALQPSIADVYIKWNTNQRILHKIPERAPPVFVGDRLLFYALLDETMPFDHTTTVELFTGMQKQPIGLARIDHVPSVLARNLLCVWQQKHYSVNFRMIRKS</sequence>
<evidence type="ECO:0000313" key="3">
    <source>
        <dbReference type="Proteomes" id="UP000663823"/>
    </source>
</evidence>
<dbReference type="Pfam" id="PF13519">
    <property type="entry name" value="VWA_2"/>
    <property type="match status" value="1"/>
</dbReference>
<dbReference type="PANTHER" id="PTHR45737">
    <property type="entry name" value="VON WILLEBRAND FACTOR A DOMAIN-CONTAINING PROTEIN 5A"/>
    <property type="match status" value="1"/>
</dbReference>
<dbReference type="PROSITE" id="PS51468">
    <property type="entry name" value="VIT"/>
    <property type="match status" value="1"/>
</dbReference>
<dbReference type="InterPro" id="IPR013694">
    <property type="entry name" value="VIT"/>
</dbReference>
<dbReference type="Gene3D" id="3.40.50.410">
    <property type="entry name" value="von Willebrand factor, type A domain"/>
    <property type="match status" value="1"/>
</dbReference>
<dbReference type="SUPFAM" id="SSF53300">
    <property type="entry name" value="vWA-like"/>
    <property type="match status" value="1"/>
</dbReference>
<accession>A0A819MJR0</accession>
<dbReference type="Proteomes" id="UP000663823">
    <property type="component" value="Unassembled WGS sequence"/>
</dbReference>
<protein>
    <recommendedName>
        <fullName evidence="1">VIT domain-containing protein</fullName>
    </recommendedName>
</protein>
<organism evidence="2 3">
    <name type="scientific">Rotaria sordida</name>
    <dbReference type="NCBI Taxonomy" id="392033"/>
    <lineage>
        <taxon>Eukaryota</taxon>
        <taxon>Metazoa</taxon>
        <taxon>Spiralia</taxon>
        <taxon>Gnathifera</taxon>
        <taxon>Rotifera</taxon>
        <taxon>Eurotatoria</taxon>
        <taxon>Bdelloidea</taxon>
        <taxon>Philodinida</taxon>
        <taxon>Philodinidae</taxon>
        <taxon>Rotaria</taxon>
    </lineage>
</organism>
<dbReference type="PANTHER" id="PTHR45737:SF6">
    <property type="entry name" value="VON WILLEBRAND FACTOR A DOMAIN-CONTAINING PROTEIN 5A"/>
    <property type="match status" value="1"/>
</dbReference>
<dbReference type="Pfam" id="PF08487">
    <property type="entry name" value="VIT"/>
    <property type="match status" value="1"/>
</dbReference>
<dbReference type="AlphaFoldDB" id="A0A819MJR0"/>
<dbReference type="EMBL" id="CAJOAX010006468">
    <property type="protein sequence ID" value="CAF3981706.1"/>
    <property type="molecule type" value="Genomic_DNA"/>
</dbReference>
<gene>
    <name evidence="2" type="ORF">OTI717_LOCUS27984</name>
</gene>
<dbReference type="InterPro" id="IPR002035">
    <property type="entry name" value="VWF_A"/>
</dbReference>
<comment type="caution">
    <text evidence="2">The sequence shown here is derived from an EMBL/GenBank/DDBJ whole genome shotgun (WGS) entry which is preliminary data.</text>
</comment>
<reference evidence="2" key="1">
    <citation type="submission" date="2021-02" db="EMBL/GenBank/DDBJ databases">
        <authorList>
            <person name="Nowell W R."/>
        </authorList>
    </citation>
    <scope>NUCLEOTIDE SEQUENCE</scope>
</reference>
<feature type="domain" description="VIT" evidence="1">
    <location>
        <begin position="4"/>
        <end position="135"/>
    </location>
</feature>
<evidence type="ECO:0000313" key="2">
    <source>
        <dbReference type="EMBL" id="CAF3981706.1"/>
    </source>
</evidence>
<name>A0A819MJR0_9BILA</name>
<evidence type="ECO:0000259" key="1">
    <source>
        <dbReference type="PROSITE" id="PS51468"/>
    </source>
</evidence>